<dbReference type="Gene3D" id="3.30.70.270">
    <property type="match status" value="1"/>
</dbReference>
<evidence type="ECO:0000313" key="3">
    <source>
        <dbReference type="EMBL" id="TCS72648.1"/>
    </source>
</evidence>
<accession>A0A4R3JWF7</accession>
<dbReference type="InterPro" id="IPR050469">
    <property type="entry name" value="Diguanylate_Cyclase"/>
</dbReference>
<dbReference type="GO" id="GO:0005886">
    <property type="term" value="C:plasma membrane"/>
    <property type="evidence" value="ECO:0007669"/>
    <property type="project" value="TreeGrafter"/>
</dbReference>
<protein>
    <recommendedName>
        <fullName evidence="1">diguanylate cyclase</fullName>
        <ecNumber evidence="1">2.7.7.65</ecNumber>
    </recommendedName>
</protein>
<organism evidence="3 4">
    <name type="scientific">Sulfuritortus calidifontis</name>
    <dbReference type="NCBI Taxonomy" id="1914471"/>
    <lineage>
        <taxon>Bacteria</taxon>
        <taxon>Pseudomonadati</taxon>
        <taxon>Pseudomonadota</taxon>
        <taxon>Betaproteobacteria</taxon>
        <taxon>Nitrosomonadales</taxon>
        <taxon>Thiobacillaceae</taxon>
        <taxon>Sulfuritortus</taxon>
    </lineage>
</organism>
<dbReference type="EMBL" id="SLZY01000004">
    <property type="protein sequence ID" value="TCS72648.1"/>
    <property type="molecule type" value="Genomic_DNA"/>
</dbReference>
<dbReference type="PANTHER" id="PTHR45138:SF24">
    <property type="entry name" value="DIGUANYLATE CYCLASE DGCC-RELATED"/>
    <property type="match status" value="1"/>
</dbReference>
<feature type="domain" description="GGDEF" evidence="2">
    <location>
        <begin position="167"/>
        <end position="299"/>
    </location>
</feature>
<dbReference type="AlphaFoldDB" id="A0A4R3JWF7"/>
<evidence type="ECO:0000259" key="2">
    <source>
        <dbReference type="PROSITE" id="PS50887"/>
    </source>
</evidence>
<dbReference type="SUPFAM" id="SSF55073">
    <property type="entry name" value="Nucleotide cyclase"/>
    <property type="match status" value="1"/>
</dbReference>
<dbReference type="CDD" id="cd01949">
    <property type="entry name" value="GGDEF"/>
    <property type="match status" value="1"/>
</dbReference>
<evidence type="ECO:0000313" key="4">
    <source>
        <dbReference type="Proteomes" id="UP000295135"/>
    </source>
</evidence>
<dbReference type="Pfam" id="PF00990">
    <property type="entry name" value="GGDEF"/>
    <property type="match status" value="1"/>
</dbReference>
<evidence type="ECO:0000256" key="1">
    <source>
        <dbReference type="ARBA" id="ARBA00012528"/>
    </source>
</evidence>
<dbReference type="Pfam" id="PF13682">
    <property type="entry name" value="CZB"/>
    <property type="match status" value="1"/>
</dbReference>
<dbReference type="GO" id="GO:1902201">
    <property type="term" value="P:negative regulation of bacterial-type flagellum-dependent cell motility"/>
    <property type="evidence" value="ECO:0007669"/>
    <property type="project" value="TreeGrafter"/>
</dbReference>
<name>A0A4R3JWF7_9PROT</name>
<comment type="caution">
    <text evidence="3">The sequence shown here is derived from an EMBL/GenBank/DDBJ whole genome shotgun (WGS) entry which is preliminary data.</text>
</comment>
<gene>
    <name evidence="3" type="ORF">EDC61_10459</name>
</gene>
<dbReference type="SMART" id="SM00267">
    <property type="entry name" value="GGDEF"/>
    <property type="match status" value="1"/>
</dbReference>
<keyword evidence="4" id="KW-1185">Reference proteome</keyword>
<dbReference type="GO" id="GO:0052621">
    <property type="term" value="F:diguanylate cyclase activity"/>
    <property type="evidence" value="ECO:0007669"/>
    <property type="project" value="UniProtKB-EC"/>
</dbReference>
<dbReference type="InterPro" id="IPR000160">
    <property type="entry name" value="GGDEF_dom"/>
</dbReference>
<dbReference type="Gene3D" id="1.20.120.30">
    <property type="entry name" value="Aspartate receptor, ligand-binding domain"/>
    <property type="match status" value="1"/>
</dbReference>
<dbReference type="Proteomes" id="UP000295135">
    <property type="component" value="Unassembled WGS sequence"/>
</dbReference>
<dbReference type="FunFam" id="3.30.70.270:FF:000001">
    <property type="entry name" value="Diguanylate cyclase domain protein"/>
    <property type="match status" value="1"/>
</dbReference>
<dbReference type="PROSITE" id="PS50887">
    <property type="entry name" value="GGDEF"/>
    <property type="match status" value="1"/>
</dbReference>
<dbReference type="RefSeq" id="WP_165919116.1">
    <property type="nucleotide sequence ID" value="NZ_AP018721.1"/>
</dbReference>
<dbReference type="NCBIfam" id="TIGR00254">
    <property type="entry name" value="GGDEF"/>
    <property type="match status" value="1"/>
</dbReference>
<reference evidence="3 4" key="1">
    <citation type="submission" date="2019-03" db="EMBL/GenBank/DDBJ databases">
        <title>Genomic Encyclopedia of Type Strains, Phase IV (KMG-IV): sequencing the most valuable type-strain genomes for metagenomic binning, comparative biology and taxonomic classification.</title>
        <authorList>
            <person name="Goeker M."/>
        </authorList>
    </citation>
    <scope>NUCLEOTIDE SEQUENCE [LARGE SCALE GENOMIC DNA]</scope>
    <source>
        <strain evidence="3 4">DSM 103923</strain>
    </source>
</reference>
<dbReference type="InterPro" id="IPR043128">
    <property type="entry name" value="Rev_trsase/Diguanyl_cyclase"/>
</dbReference>
<proteinExistence type="predicted"/>
<dbReference type="GO" id="GO:0043709">
    <property type="term" value="P:cell adhesion involved in single-species biofilm formation"/>
    <property type="evidence" value="ECO:0007669"/>
    <property type="project" value="TreeGrafter"/>
</dbReference>
<dbReference type="InterPro" id="IPR029787">
    <property type="entry name" value="Nucleotide_cyclase"/>
</dbReference>
<dbReference type="InterPro" id="IPR025991">
    <property type="entry name" value="Chemoreceptor_zinc-bind_dom"/>
</dbReference>
<dbReference type="NCBIfam" id="NF007380">
    <property type="entry name" value="PRK09894.1"/>
    <property type="match status" value="1"/>
</dbReference>
<dbReference type="PANTHER" id="PTHR45138">
    <property type="entry name" value="REGULATORY COMPONENTS OF SENSORY TRANSDUCTION SYSTEM"/>
    <property type="match status" value="1"/>
</dbReference>
<dbReference type="EC" id="2.7.7.65" evidence="1"/>
<sequence>MERFSIESVQITSQSFTALENLNVAMGHHANWLKDFIRGLLCNEDHHERDLDENAHHLCQFGQWYDGDGRLLFRNEPLFEDLEDRHKTMHDAARVLMRAHRAGQPVNPQDYDRFMDLAINFQMEARQFQYTLLQRVCAIDQLTGTGNRYAMFHRLIEEKERAGRTEHPCVIALMDLDRFKQVNDEHGHITGDLALKSVSDFLVRSLRKYDSIFRFGGEEFLICLPNTDLKTAEKRLNHLREGLAELDIPTSNGQTIRMTGSFGVGYLRSGFPIQDSIQHVDEALYKAKENGRNRVEVAL</sequence>